<gene>
    <name evidence="1" type="primary">NUA3_3</name>
    <name evidence="1" type="ORF">LPJ66_008989</name>
</gene>
<organism evidence="1 2">
    <name type="scientific">Kickxella alabastrina</name>
    <dbReference type="NCBI Taxonomy" id="61397"/>
    <lineage>
        <taxon>Eukaryota</taxon>
        <taxon>Fungi</taxon>
        <taxon>Fungi incertae sedis</taxon>
        <taxon>Zoopagomycota</taxon>
        <taxon>Kickxellomycotina</taxon>
        <taxon>Kickxellomycetes</taxon>
        <taxon>Kickxellales</taxon>
        <taxon>Kickxellaceae</taxon>
        <taxon>Kickxella</taxon>
    </lineage>
</organism>
<dbReference type="EMBL" id="JANBPG010001933">
    <property type="protein sequence ID" value="KAJ1887683.1"/>
    <property type="molecule type" value="Genomic_DNA"/>
</dbReference>
<accession>A0ACC1I8B2</accession>
<sequence length="191" mass="21793">MPETTRQSQLEDGSSTNSLSVEKRARTADIASTTAKGKSTASVEALDVNPWYFSDEFTDSYREAFTSKTLKDKAFSIKQPVGDGEGLIVPTPFHMGKLRNTFPKEFLHGLKSELMELNWHERLNDLYWFHQTDDLALNGKQHIKALRDYLSGEEFVRFMEKITGTQLARGYLDIAAQRYKKGNHLLCHDDD</sequence>
<feature type="non-terminal residue" evidence="1">
    <location>
        <position position="191"/>
    </location>
</feature>
<protein>
    <submittedName>
        <fullName evidence="1">Component of NuA3 histone acetyltransferase complex</fullName>
    </submittedName>
</protein>
<dbReference type="Proteomes" id="UP001150581">
    <property type="component" value="Unassembled WGS sequence"/>
</dbReference>
<evidence type="ECO:0000313" key="1">
    <source>
        <dbReference type="EMBL" id="KAJ1887683.1"/>
    </source>
</evidence>
<comment type="caution">
    <text evidence="1">The sequence shown here is derived from an EMBL/GenBank/DDBJ whole genome shotgun (WGS) entry which is preliminary data.</text>
</comment>
<keyword evidence="2" id="KW-1185">Reference proteome</keyword>
<proteinExistence type="predicted"/>
<name>A0ACC1I8B2_9FUNG</name>
<reference evidence="1" key="1">
    <citation type="submission" date="2022-07" db="EMBL/GenBank/DDBJ databases">
        <title>Phylogenomic reconstructions and comparative analyses of Kickxellomycotina fungi.</title>
        <authorList>
            <person name="Reynolds N.K."/>
            <person name="Stajich J.E."/>
            <person name="Barry K."/>
            <person name="Grigoriev I.V."/>
            <person name="Crous P."/>
            <person name="Smith M.E."/>
        </authorList>
    </citation>
    <scope>NUCLEOTIDE SEQUENCE</scope>
    <source>
        <strain evidence="1">Benny 63K</strain>
    </source>
</reference>
<evidence type="ECO:0000313" key="2">
    <source>
        <dbReference type="Proteomes" id="UP001150581"/>
    </source>
</evidence>